<accession>A0ABQ6MT74</accession>
<evidence type="ECO:0000256" key="4">
    <source>
        <dbReference type="ARBA" id="ARBA00023136"/>
    </source>
</evidence>
<evidence type="ECO:0000313" key="7">
    <source>
        <dbReference type="Proteomes" id="UP001165060"/>
    </source>
</evidence>
<evidence type="ECO:0008006" key="8">
    <source>
        <dbReference type="Google" id="ProtNLM"/>
    </source>
</evidence>
<dbReference type="Proteomes" id="UP001165060">
    <property type="component" value="Unassembled WGS sequence"/>
</dbReference>
<reference evidence="6 7" key="1">
    <citation type="journal article" date="2023" name="Commun. Biol.">
        <title>Genome analysis of Parmales, the sister group of diatoms, reveals the evolutionary specialization of diatoms from phago-mixotrophs to photoautotrophs.</title>
        <authorList>
            <person name="Ban H."/>
            <person name="Sato S."/>
            <person name="Yoshikawa S."/>
            <person name="Yamada K."/>
            <person name="Nakamura Y."/>
            <person name="Ichinomiya M."/>
            <person name="Sato N."/>
            <person name="Blanc-Mathieu R."/>
            <person name="Endo H."/>
            <person name="Kuwata A."/>
            <person name="Ogata H."/>
        </authorList>
    </citation>
    <scope>NUCLEOTIDE SEQUENCE [LARGE SCALE GENOMIC DNA]</scope>
</reference>
<protein>
    <recommendedName>
        <fullName evidence="8">Tetraspanin</fullName>
    </recommendedName>
</protein>
<evidence type="ECO:0000256" key="3">
    <source>
        <dbReference type="ARBA" id="ARBA00022989"/>
    </source>
</evidence>
<dbReference type="PANTHER" id="PTHR19282:SF452">
    <property type="entry name" value="LD03691P"/>
    <property type="match status" value="1"/>
</dbReference>
<dbReference type="InterPro" id="IPR018499">
    <property type="entry name" value="Tetraspanin/Peripherin"/>
</dbReference>
<comment type="subcellular location">
    <subcellularLocation>
        <location evidence="1">Membrane</location>
        <topology evidence="1">Multi-pass membrane protein</topology>
    </subcellularLocation>
</comment>
<organism evidence="6 7">
    <name type="scientific">Tetraparma gracilis</name>
    <dbReference type="NCBI Taxonomy" id="2962635"/>
    <lineage>
        <taxon>Eukaryota</taxon>
        <taxon>Sar</taxon>
        <taxon>Stramenopiles</taxon>
        <taxon>Ochrophyta</taxon>
        <taxon>Bolidophyceae</taxon>
        <taxon>Parmales</taxon>
        <taxon>Triparmaceae</taxon>
        <taxon>Tetraparma</taxon>
    </lineage>
</organism>
<dbReference type="Pfam" id="PF00335">
    <property type="entry name" value="Tetraspanin"/>
    <property type="match status" value="1"/>
</dbReference>
<sequence>MPISSQPTRIGLGSETCTTSCCGSDVTMNETSRSQNHKFLYGTNSLYIVFSLVILGVGANTEGKTEIMQLFPFSKDVIIGLIALGTFTFAAGVMGILGTWYRNRGLLVVWIFLTVILTIAEIIAAAVLQTNVSEEEFEKYTDTQFIENWKDLVEEAETNSDTLEWVKEVQVEGVCCGWKDASDATENPAYLECDESYEVVCSDYFKENFSAQFGSLSDVSLGLSIVQLILMISTFALICRLKEFYKSENIDFGDYVHVPFGKARNLQDLGAL</sequence>
<comment type="caution">
    <text evidence="6">The sequence shown here is derived from an EMBL/GenBank/DDBJ whole genome shotgun (WGS) entry which is preliminary data.</text>
</comment>
<feature type="transmembrane region" description="Helical" evidence="5">
    <location>
        <begin position="107"/>
        <end position="128"/>
    </location>
</feature>
<evidence type="ECO:0000256" key="1">
    <source>
        <dbReference type="ARBA" id="ARBA00004141"/>
    </source>
</evidence>
<keyword evidence="7" id="KW-1185">Reference proteome</keyword>
<proteinExistence type="predicted"/>
<name>A0ABQ6MT74_9STRA</name>
<keyword evidence="4 5" id="KW-0472">Membrane</keyword>
<feature type="transmembrane region" description="Helical" evidence="5">
    <location>
        <begin position="77"/>
        <end position="100"/>
    </location>
</feature>
<keyword evidence="2 5" id="KW-0812">Transmembrane</keyword>
<feature type="transmembrane region" description="Helical" evidence="5">
    <location>
        <begin position="219"/>
        <end position="239"/>
    </location>
</feature>
<evidence type="ECO:0000256" key="2">
    <source>
        <dbReference type="ARBA" id="ARBA00022692"/>
    </source>
</evidence>
<dbReference type="EMBL" id="BRYB01000540">
    <property type="protein sequence ID" value="GMI32189.1"/>
    <property type="molecule type" value="Genomic_DNA"/>
</dbReference>
<dbReference type="PRINTS" id="PR00259">
    <property type="entry name" value="TMFOUR"/>
</dbReference>
<evidence type="ECO:0000313" key="6">
    <source>
        <dbReference type="EMBL" id="GMI32189.1"/>
    </source>
</evidence>
<dbReference type="PANTHER" id="PTHR19282">
    <property type="entry name" value="TETRASPANIN"/>
    <property type="match status" value="1"/>
</dbReference>
<feature type="transmembrane region" description="Helical" evidence="5">
    <location>
        <begin position="39"/>
        <end position="57"/>
    </location>
</feature>
<keyword evidence="3 5" id="KW-1133">Transmembrane helix</keyword>
<evidence type="ECO:0000256" key="5">
    <source>
        <dbReference type="SAM" id="Phobius"/>
    </source>
</evidence>
<gene>
    <name evidence="6" type="ORF">TeGR_g11289</name>
</gene>